<keyword evidence="3" id="KW-1185">Reference proteome</keyword>
<accession>A0A803NZE2</accession>
<sequence>MAAVEPNRHPTVEEDPKRDEVDPGTKDGFPKREDCVAAAGAEEPKEKPDICGFVDTFVVLKGDFRVFVYMLPVG</sequence>
<name>A0A803NZE2_CANSA</name>
<dbReference type="Gramene" id="evm.model.02.2943">
    <property type="protein sequence ID" value="cds.evm.model.02.2943"/>
    <property type="gene ID" value="evm.TU.02.2943"/>
</dbReference>
<evidence type="ECO:0000313" key="3">
    <source>
        <dbReference type="Proteomes" id="UP000596661"/>
    </source>
</evidence>
<proteinExistence type="predicted"/>
<evidence type="ECO:0000256" key="1">
    <source>
        <dbReference type="SAM" id="MobiDB-lite"/>
    </source>
</evidence>
<dbReference type="EnsemblPlants" id="evm.model.02.2943">
    <property type="protein sequence ID" value="cds.evm.model.02.2943"/>
    <property type="gene ID" value="evm.TU.02.2943"/>
</dbReference>
<dbReference type="Proteomes" id="UP000596661">
    <property type="component" value="Chromosome 2"/>
</dbReference>
<organism evidence="2 3">
    <name type="scientific">Cannabis sativa</name>
    <name type="common">Hemp</name>
    <name type="synonym">Marijuana</name>
    <dbReference type="NCBI Taxonomy" id="3483"/>
    <lineage>
        <taxon>Eukaryota</taxon>
        <taxon>Viridiplantae</taxon>
        <taxon>Streptophyta</taxon>
        <taxon>Embryophyta</taxon>
        <taxon>Tracheophyta</taxon>
        <taxon>Spermatophyta</taxon>
        <taxon>Magnoliopsida</taxon>
        <taxon>eudicotyledons</taxon>
        <taxon>Gunneridae</taxon>
        <taxon>Pentapetalae</taxon>
        <taxon>rosids</taxon>
        <taxon>fabids</taxon>
        <taxon>Rosales</taxon>
        <taxon>Cannabaceae</taxon>
        <taxon>Cannabis</taxon>
    </lineage>
</organism>
<evidence type="ECO:0000313" key="2">
    <source>
        <dbReference type="EnsemblPlants" id="cds.evm.model.02.2943"/>
    </source>
</evidence>
<protein>
    <submittedName>
        <fullName evidence="2">Uncharacterized protein</fullName>
    </submittedName>
</protein>
<reference evidence="2" key="1">
    <citation type="submission" date="2018-11" db="EMBL/GenBank/DDBJ databases">
        <authorList>
            <person name="Grassa J C."/>
        </authorList>
    </citation>
    <scope>NUCLEOTIDE SEQUENCE [LARGE SCALE GENOMIC DNA]</scope>
</reference>
<dbReference type="AlphaFoldDB" id="A0A803NZE2"/>
<reference evidence="2" key="2">
    <citation type="submission" date="2021-03" db="UniProtKB">
        <authorList>
            <consortium name="EnsemblPlants"/>
        </authorList>
    </citation>
    <scope>IDENTIFICATION</scope>
</reference>
<dbReference type="EMBL" id="UZAU01000239">
    <property type="status" value="NOT_ANNOTATED_CDS"/>
    <property type="molecule type" value="Genomic_DNA"/>
</dbReference>
<feature type="region of interest" description="Disordered" evidence="1">
    <location>
        <begin position="1"/>
        <end position="33"/>
    </location>
</feature>